<evidence type="ECO:0000256" key="4">
    <source>
        <dbReference type="ARBA" id="ARBA00022989"/>
    </source>
</evidence>
<evidence type="ECO:0000256" key="2">
    <source>
        <dbReference type="ARBA" id="ARBA00022692"/>
    </source>
</evidence>
<evidence type="ECO:0000313" key="10">
    <source>
        <dbReference type="Proteomes" id="UP001479436"/>
    </source>
</evidence>
<sequence>MRGFFSISFILACASSLVFAQVAEQNAYTVEGTLADNEQLKDSFQLSPNVQVTLNKGEFSAYVSKDGSFKIQNVPAGNWLLEVRDNINHYPKFRVETGHPSSKGVKVYYYLPSSEWDHRGSIIPYPLRISPFQKIEYFTAREGFSISSLFANPMMLMMGVSVIMMFLLPKMMDNIDPDALKEIQENQASSQNMIKEMPDISQTLANMMSPQQKPKKK</sequence>
<comment type="subcellular location">
    <subcellularLocation>
        <location evidence="1">Membrane</location>
        <topology evidence="1">Single-pass membrane protein</topology>
    </subcellularLocation>
</comment>
<evidence type="ECO:0000313" key="9">
    <source>
        <dbReference type="EMBL" id="KAK9762671.1"/>
    </source>
</evidence>
<reference evidence="9 10" key="1">
    <citation type="submission" date="2023-04" db="EMBL/GenBank/DDBJ databases">
        <title>Genome of Basidiobolus ranarum AG-B5.</title>
        <authorList>
            <person name="Stajich J.E."/>
            <person name="Carter-House D."/>
            <person name="Gryganskyi A."/>
        </authorList>
    </citation>
    <scope>NUCLEOTIDE SEQUENCE [LARGE SCALE GENOMIC DNA]</scope>
    <source>
        <strain evidence="9 10">AG-B5</strain>
    </source>
</reference>
<evidence type="ECO:0000256" key="7">
    <source>
        <dbReference type="SAM" id="SignalP"/>
    </source>
</evidence>
<evidence type="ECO:0000256" key="3">
    <source>
        <dbReference type="ARBA" id="ARBA00022729"/>
    </source>
</evidence>
<evidence type="ECO:0000256" key="5">
    <source>
        <dbReference type="ARBA" id="ARBA00023136"/>
    </source>
</evidence>
<name>A0ABR2WMI0_9FUNG</name>
<dbReference type="PANTHER" id="PTHR13605:SF4">
    <property type="entry name" value="ER MEMBRANE PROTEIN COMPLEX SUBUNIT 7"/>
    <property type="match status" value="1"/>
</dbReference>
<comment type="caution">
    <text evidence="9">The sequence shown here is derived from an EMBL/GenBank/DDBJ whole genome shotgun (WGS) entry which is preliminary data.</text>
</comment>
<keyword evidence="10" id="KW-1185">Reference proteome</keyword>
<feature type="chain" id="PRO_5045122983" description="ER membrane protein complex subunit 7 beta-sandwich domain-containing protein" evidence="7">
    <location>
        <begin position="21"/>
        <end position="217"/>
    </location>
</feature>
<evidence type="ECO:0000259" key="8">
    <source>
        <dbReference type="Pfam" id="PF09430"/>
    </source>
</evidence>
<evidence type="ECO:0000256" key="6">
    <source>
        <dbReference type="SAM" id="Phobius"/>
    </source>
</evidence>
<feature type="transmembrane region" description="Helical" evidence="6">
    <location>
        <begin position="149"/>
        <end position="168"/>
    </location>
</feature>
<keyword evidence="5 6" id="KW-0472">Membrane</keyword>
<dbReference type="PANTHER" id="PTHR13605">
    <property type="entry name" value="ER MEMBRANE PROTEIN COMPLEX SUBUNIT 7"/>
    <property type="match status" value="1"/>
</dbReference>
<feature type="signal peptide" evidence="7">
    <location>
        <begin position="1"/>
        <end position="20"/>
    </location>
</feature>
<keyword evidence="2 6" id="KW-0812">Transmembrane</keyword>
<evidence type="ECO:0000256" key="1">
    <source>
        <dbReference type="ARBA" id="ARBA00004167"/>
    </source>
</evidence>
<dbReference type="InterPro" id="IPR019008">
    <property type="entry name" value="Beta_sandwich_EMC7"/>
</dbReference>
<dbReference type="EMBL" id="JASJQH010000871">
    <property type="protein sequence ID" value="KAK9762671.1"/>
    <property type="molecule type" value="Genomic_DNA"/>
</dbReference>
<dbReference type="Proteomes" id="UP001479436">
    <property type="component" value="Unassembled WGS sequence"/>
</dbReference>
<keyword evidence="3 7" id="KW-0732">Signal</keyword>
<gene>
    <name evidence="9" type="ORF">K7432_011374</name>
</gene>
<protein>
    <recommendedName>
        <fullName evidence="8">ER membrane protein complex subunit 7 beta-sandwich domain-containing protein</fullName>
    </recommendedName>
</protein>
<dbReference type="Pfam" id="PF09430">
    <property type="entry name" value="EMC7_beta-sandw"/>
    <property type="match status" value="1"/>
</dbReference>
<feature type="domain" description="ER membrane protein complex subunit 7 beta-sandwich" evidence="8">
    <location>
        <begin position="45"/>
        <end position="157"/>
    </location>
</feature>
<organism evidence="9 10">
    <name type="scientific">Basidiobolus ranarum</name>
    <dbReference type="NCBI Taxonomy" id="34480"/>
    <lineage>
        <taxon>Eukaryota</taxon>
        <taxon>Fungi</taxon>
        <taxon>Fungi incertae sedis</taxon>
        <taxon>Zoopagomycota</taxon>
        <taxon>Entomophthoromycotina</taxon>
        <taxon>Basidiobolomycetes</taxon>
        <taxon>Basidiobolales</taxon>
        <taxon>Basidiobolaceae</taxon>
        <taxon>Basidiobolus</taxon>
    </lineage>
</organism>
<dbReference type="InterPro" id="IPR039163">
    <property type="entry name" value="EMC7"/>
</dbReference>
<accession>A0ABR2WMI0</accession>
<keyword evidence="4 6" id="KW-1133">Transmembrane helix</keyword>
<proteinExistence type="predicted"/>